<dbReference type="AlphaFoldDB" id="A0AAW2VDA8"/>
<sequence length="71" mass="7987">MEEDDRLFEKRVDHDMECDGEVGKGKSVDNILLSEEMQNMIEGEHSEGGGDSDEFRSVHGSDDEVTPNFPK</sequence>
<name>A0AAW2VDA8_9LAMI</name>
<comment type="caution">
    <text evidence="2">The sequence shown here is derived from an EMBL/GenBank/DDBJ whole genome shotgun (WGS) entry which is preliminary data.</text>
</comment>
<feature type="compositionally biased region" description="Basic and acidic residues" evidence="1">
    <location>
        <begin position="42"/>
        <end position="62"/>
    </location>
</feature>
<reference evidence="2" key="2">
    <citation type="journal article" date="2024" name="Plant">
        <title>Genomic evolution and insights into agronomic trait innovations of Sesamum species.</title>
        <authorList>
            <person name="Miao H."/>
            <person name="Wang L."/>
            <person name="Qu L."/>
            <person name="Liu H."/>
            <person name="Sun Y."/>
            <person name="Le M."/>
            <person name="Wang Q."/>
            <person name="Wei S."/>
            <person name="Zheng Y."/>
            <person name="Lin W."/>
            <person name="Duan Y."/>
            <person name="Cao H."/>
            <person name="Xiong S."/>
            <person name="Wang X."/>
            <person name="Wei L."/>
            <person name="Li C."/>
            <person name="Ma Q."/>
            <person name="Ju M."/>
            <person name="Zhao R."/>
            <person name="Li G."/>
            <person name="Mu C."/>
            <person name="Tian Q."/>
            <person name="Mei H."/>
            <person name="Zhang T."/>
            <person name="Gao T."/>
            <person name="Zhang H."/>
        </authorList>
    </citation>
    <scope>NUCLEOTIDE SEQUENCE</scope>
    <source>
        <strain evidence="2">KEN1</strain>
    </source>
</reference>
<accession>A0AAW2VDA8</accession>
<feature type="region of interest" description="Disordered" evidence="1">
    <location>
        <begin position="41"/>
        <end position="71"/>
    </location>
</feature>
<reference evidence="2" key="1">
    <citation type="submission" date="2020-06" db="EMBL/GenBank/DDBJ databases">
        <authorList>
            <person name="Li T."/>
            <person name="Hu X."/>
            <person name="Zhang T."/>
            <person name="Song X."/>
            <person name="Zhang H."/>
            <person name="Dai N."/>
            <person name="Sheng W."/>
            <person name="Hou X."/>
            <person name="Wei L."/>
        </authorList>
    </citation>
    <scope>NUCLEOTIDE SEQUENCE</scope>
    <source>
        <strain evidence="2">KEN1</strain>
        <tissue evidence="2">Leaf</tissue>
    </source>
</reference>
<evidence type="ECO:0000256" key="1">
    <source>
        <dbReference type="SAM" id="MobiDB-lite"/>
    </source>
</evidence>
<dbReference type="EMBL" id="JACGWN010000010">
    <property type="protein sequence ID" value="KAL0427392.1"/>
    <property type="molecule type" value="Genomic_DNA"/>
</dbReference>
<organism evidence="2">
    <name type="scientific">Sesamum latifolium</name>
    <dbReference type="NCBI Taxonomy" id="2727402"/>
    <lineage>
        <taxon>Eukaryota</taxon>
        <taxon>Viridiplantae</taxon>
        <taxon>Streptophyta</taxon>
        <taxon>Embryophyta</taxon>
        <taxon>Tracheophyta</taxon>
        <taxon>Spermatophyta</taxon>
        <taxon>Magnoliopsida</taxon>
        <taxon>eudicotyledons</taxon>
        <taxon>Gunneridae</taxon>
        <taxon>Pentapetalae</taxon>
        <taxon>asterids</taxon>
        <taxon>lamiids</taxon>
        <taxon>Lamiales</taxon>
        <taxon>Pedaliaceae</taxon>
        <taxon>Sesamum</taxon>
    </lineage>
</organism>
<proteinExistence type="predicted"/>
<evidence type="ECO:0000313" key="2">
    <source>
        <dbReference type="EMBL" id="KAL0427392.1"/>
    </source>
</evidence>
<protein>
    <submittedName>
        <fullName evidence="2">Uncharacterized protein</fullName>
    </submittedName>
</protein>
<gene>
    <name evidence="2" type="ORF">Slati_2914000</name>
</gene>